<sequence>METKTKIEPGIRCEIATASTQSMSESVQERDRAPLASIGQSGANHVRISSTYRHGSRLNYLPQGEDNEWASPAGGRLHANSAFGTYQNFPPLSLLRPSFSMEFCFDIKARAHYRPKARGPAGVYLLIT</sequence>
<proteinExistence type="predicted"/>
<accession>A0A4C1YXI9</accession>
<dbReference type="EMBL" id="BGZK01001500">
    <property type="protein sequence ID" value="GBP81201.1"/>
    <property type="molecule type" value="Genomic_DNA"/>
</dbReference>
<dbReference type="Proteomes" id="UP000299102">
    <property type="component" value="Unassembled WGS sequence"/>
</dbReference>
<dbReference type="AlphaFoldDB" id="A0A4C1YXI9"/>
<comment type="caution">
    <text evidence="2">The sequence shown here is derived from an EMBL/GenBank/DDBJ whole genome shotgun (WGS) entry which is preliminary data.</text>
</comment>
<feature type="region of interest" description="Disordered" evidence="1">
    <location>
        <begin position="19"/>
        <end position="41"/>
    </location>
</feature>
<protein>
    <submittedName>
        <fullName evidence="2">Uncharacterized protein</fullName>
    </submittedName>
</protein>
<evidence type="ECO:0000313" key="3">
    <source>
        <dbReference type="Proteomes" id="UP000299102"/>
    </source>
</evidence>
<reference evidence="2 3" key="1">
    <citation type="journal article" date="2019" name="Commun. Biol.">
        <title>The bagworm genome reveals a unique fibroin gene that provides high tensile strength.</title>
        <authorList>
            <person name="Kono N."/>
            <person name="Nakamura H."/>
            <person name="Ohtoshi R."/>
            <person name="Tomita M."/>
            <person name="Numata K."/>
            <person name="Arakawa K."/>
        </authorList>
    </citation>
    <scope>NUCLEOTIDE SEQUENCE [LARGE SCALE GENOMIC DNA]</scope>
</reference>
<evidence type="ECO:0000313" key="2">
    <source>
        <dbReference type="EMBL" id="GBP81201.1"/>
    </source>
</evidence>
<keyword evidence="3" id="KW-1185">Reference proteome</keyword>
<gene>
    <name evidence="2" type="ORF">EVAR_58039_1</name>
</gene>
<evidence type="ECO:0000256" key="1">
    <source>
        <dbReference type="SAM" id="MobiDB-lite"/>
    </source>
</evidence>
<name>A0A4C1YXI9_EUMVA</name>
<organism evidence="2 3">
    <name type="scientific">Eumeta variegata</name>
    <name type="common">Bagworm moth</name>
    <name type="synonym">Eumeta japonica</name>
    <dbReference type="NCBI Taxonomy" id="151549"/>
    <lineage>
        <taxon>Eukaryota</taxon>
        <taxon>Metazoa</taxon>
        <taxon>Ecdysozoa</taxon>
        <taxon>Arthropoda</taxon>
        <taxon>Hexapoda</taxon>
        <taxon>Insecta</taxon>
        <taxon>Pterygota</taxon>
        <taxon>Neoptera</taxon>
        <taxon>Endopterygota</taxon>
        <taxon>Lepidoptera</taxon>
        <taxon>Glossata</taxon>
        <taxon>Ditrysia</taxon>
        <taxon>Tineoidea</taxon>
        <taxon>Psychidae</taxon>
        <taxon>Oiketicinae</taxon>
        <taxon>Eumeta</taxon>
    </lineage>
</organism>